<evidence type="ECO:0000256" key="1">
    <source>
        <dbReference type="SAM" id="MobiDB-lite"/>
    </source>
</evidence>
<evidence type="ECO:0000313" key="2">
    <source>
        <dbReference type="Ensembl" id="ENSAPLP00020008968.1"/>
    </source>
</evidence>
<feature type="compositionally biased region" description="Basic and acidic residues" evidence="1">
    <location>
        <begin position="38"/>
        <end position="56"/>
    </location>
</feature>
<organism evidence="2 3">
    <name type="scientific">Anas platyrhynchos</name>
    <name type="common">Mallard</name>
    <name type="synonym">Anas boschas</name>
    <dbReference type="NCBI Taxonomy" id="8839"/>
    <lineage>
        <taxon>Eukaryota</taxon>
        <taxon>Metazoa</taxon>
        <taxon>Chordata</taxon>
        <taxon>Craniata</taxon>
        <taxon>Vertebrata</taxon>
        <taxon>Euteleostomi</taxon>
        <taxon>Archelosauria</taxon>
        <taxon>Archosauria</taxon>
        <taxon>Dinosauria</taxon>
        <taxon>Saurischia</taxon>
        <taxon>Theropoda</taxon>
        <taxon>Coelurosauria</taxon>
        <taxon>Aves</taxon>
        <taxon>Neognathae</taxon>
        <taxon>Galloanserae</taxon>
        <taxon>Anseriformes</taxon>
        <taxon>Anatidae</taxon>
        <taxon>Anatinae</taxon>
        <taxon>Anas</taxon>
    </lineage>
</organism>
<sequence>MLGSAPWLNTADHPMKTSIPSQRKESSERHHLLFQAWKQERGQELDGVESEKATER</sequence>
<dbReference type="Ensembl" id="ENSAPLT00020009643.1">
    <property type="protein sequence ID" value="ENSAPLP00020008968.1"/>
    <property type="gene ID" value="ENSAPLG00020006612.1"/>
</dbReference>
<reference evidence="2" key="3">
    <citation type="submission" date="2025-09" db="UniProtKB">
        <authorList>
            <consortium name="Ensembl"/>
        </authorList>
    </citation>
    <scope>IDENTIFICATION</scope>
</reference>
<feature type="region of interest" description="Disordered" evidence="1">
    <location>
        <begin position="37"/>
        <end position="56"/>
    </location>
</feature>
<evidence type="ECO:0000313" key="3">
    <source>
        <dbReference type="Proteomes" id="UP000694400"/>
    </source>
</evidence>
<protein>
    <submittedName>
        <fullName evidence="2">Uncharacterized protein</fullName>
    </submittedName>
</protein>
<dbReference type="AlphaFoldDB" id="A0A8B9SP11"/>
<name>A0A8B9SP11_ANAPL</name>
<feature type="region of interest" description="Disordered" evidence="1">
    <location>
        <begin position="1"/>
        <end position="30"/>
    </location>
</feature>
<reference evidence="2" key="1">
    <citation type="submission" date="2019-08" db="EMBL/GenBank/DDBJ databases">
        <title>Three high-quality genomes provides insights into domestication of ducks.</title>
        <authorList>
            <person name="Hou Z.C."/>
            <person name="Zhu F."/>
            <person name="Yin Z.T."/>
            <person name="Zhang F."/>
        </authorList>
    </citation>
    <scope>NUCLEOTIDE SEQUENCE [LARGE SCALE GENOMIC DNA]</scope>
</reference>
<dbReference type="Proteomes" id="UP000694400">
    <property type="component" value="Chromosome 24"/>
</dbReference>
<reference evidence="2" key="2">
    <citation type="submission" date="2025-08" db="UniProtKB">
        <authorList>
            <consortium name="Ensembl"/>
        </authorList>
    </citation>
    <scope>IDENTIFICATION</scope>
</reference>
<proteinExistence type="predicted"/>
<accession>A0A8B9SP11</accession>